<dbReference type="EMBL" id="JAUKUC010000001">
    <property type="protein sequence ID" value="MDO1513308.1"/>
    <property type="molecule type" value="Genomic_DNA"/>
</dbReference>
<dbReference type="Gene3D" id="2.60.120.430">
    <property type="entry name" value="Galactose-binding lectin"/>
    <property type="match status" value="1"/>
</dbReference>
<keyword evidence="5" id="KW-1185">Reference proteome</keyword>
<dbReference type="Pfam" id="PF13472">
    <property type="entry name" value="Lipase_GDSL_2"/>
    <property type="match status" value="1"/>
</dbReference>
<dbReference type="PANTHER" id="PTHR43695">
    <property type="entry name" value="PUTATIVE (AFU_ORTHOLOGUE AFUA_2G17250)-RELATED"/>
    <property type="match status" value="1"/>
</dbReference>
<evidence type="ECO:0000256" key="2">
    <source>
        <dbReference type="ARBA" id="ARBA00022801"/>
    </source>
</evidence>
<reference evidence="4" key="2">
    <citation type="submission" date="2023-06" db="EMBL/GenBank/DDBJ databases">
        <authorList>
            <person name="Lucena T."/>
            <person name="Sun Q."/>
        </authorList>
    </citation>
    <scope>NUCLEOTIDE SEQUENCE</scope>
    <source>
        <strain evidence="4">CECT 8869</strain>
    </source>
</reference>
<evidence type="ECO:0000313" key="5">
    <source>
        <dbReference type="Proteomes" id="UP001168579"/>
    </source>
</evidence>
<dbReference type="InterPro" id="IPR037459">
    <property type="entry name" value="RhgT-like"/>
</dbReference>
<dbReference type="Proteomes" id="UP001168579">
    <property type="component" value="Unassembled WGS sequence"/>
</dbReference>
<evidence type="ECO:0000313" key="4">
    <source>
        <dbReference type="EMBL" id="MDO1513308.1"/>
    </source>
</evidence>
<reference evidence="4" key="1">
    <citation type="journal article" date="2014" name="Int. J. Syst. Evol. Microbiol.">
        <title>Complete genome of a new Firmicutes species belonging to the dominant human colonic microbiota ('Ruminococcus bicirculans') reveals two chromosomes and a selective capacity to utilize plant glucans.</title>
        <authorList>
            <consortium name="NISC Comparative Sequencing Program"/>
            <person name="Wegmann U."/>
            <person name="Louis P."/>
            <person name="Goesmann A."/>
            <person name="Henrissat B."/>
            <person name="Duncan S.H."/>
            <person name="Flint H.J."/>
        </authorList>
    </citation>
    <scope>NUCLEOTIDE SEQUENCE</scope>
    <source>
        <strain evidence="4">CECT 8869</strain>
    </source>
</reference>
<organism evidence="4 5">
    <name type="scientific">Maribacter confluentis</name>
    <dbReference type="NCBI Taxonomy" id="1656093"/>
    <lineage>
        <taxon>Bacteria</taxon>
        <taxon>Pseudomonadati</taxon>
        <taxon>Bacteroidota</taxon>
        <taxon>Flavobacteriia</taxon>
        <taxon>Flavobacteriales</taxon>
        <taxon>Flavobacteriaceae</taxon>
        <taxon>Maribacter</taxon>
    </lineage>
</organism>
<dbReference type="RefSeq" id="WP_304436231.1">
    <property type="nucleotide sequence ID" value="NZ_JAUKUC010000001.1"/>
</dbReference>
<dbReference type="PANTHER" id="PTHR43695:SF1">
    <property type="entry name" value="RHAMNOGALACTURONAN ACETYLESTERASE"/>
    <property type="match status" value="1"/>
</dbReference>
<comment type="caution">
    <text evidence="4">The sequence shown here is derived from an EMBL/GenBank/DDBJ whole genome shotgun (WGS) entry which is preliminary data.</text>
</comment>
<proteinExistence type="inferred from homology"/>
<dbReference type="CDD" id="cd01821">
    <property type="entry name" value="Rhamnogalacturan_acetylesterase_like"/>
    <property type="match status" value="1"/>
</dbReference>
<comment type="similarity">
    <text evidence="1">Belongs to the 'GDSL' lipolytic enzyme family.</text>
</comment>
<accession>A0ABT8RQX5</accession>
<dbReference type="InterPro" id="IPR008979">
    <property type="entry name" value="Galactose-bd-like_sf"/>
</dbReference>
<evidence type="ECO:0000259" key="3">
    <source>
        <dbReference type="Pfam" id="PF13472"/>
    </source>
</evidence>
<feature type="domain" description="SGNH hydrolase-type esterase" evidence="3">
    <location>
        <begin position="195"/>
        <end position="383"/>
    </location>
</feature>
<sequence length="440" mass="49309">MISLPINSIKHIVAFITVVVSFVANGQTKDIPTNFVFGTPVSNTKYTVVDSSQPYTEQLGYGFDFYTSKNVQFHHNGFSIDKAPVYFSVMKPEGNYKVKIEFEGAESATTVILKAESRRLMLDTIIGPNTTFAKSVLINVRTPKIIGGGEITLKDRELTYLNWDLKLTLEFLGTAKVRAIQVTPIPKITSIFLAGDSTVTDQDLEPWASWGQFITRYLTDSVVVSNYAYSGASLSSFKGSRRLEKIGSLLKKGDYLLIEFGHNDQKQKGENEGPWLNYTKLLMEFVNTARAKRAIPVLLTPVQRRFFDKNGKLKSTHGEYPDAVRSVAKKMNVPLIDLTKITTTLYESWGDDRSRKAFVQYPANTFPGQNTALEDNTHFNAFGADEIALCVIQEIKRQGIPLEVFLKNTIPAYNPAFPNDISQWTLPLSNRFEPTKPDGN</sequence>
<keyword evidence="2" id="KW-0378">Hydrolase</keyword>
<dbReference type="SUPFAM" id="SSF52266">
    <property type="entry name" value="SGNH hydrolase"/>
    <property type="match status" value="1"/>
</dbReference>
<name>A0ABT8RQX5_9FLAO</name>
<dbReference type="Gene3D" id="3.40.50.1110">
    <property type="entry name" value="SGNH hydrolase"/>
    <property type="match status" value="1"/>
</dbReference>
<gene>
    <name evidence="4" type="ORF">Q2T41_11635</name>
</gene>
<dbReference type="InterPro" id="IPR013830">
    <property type="entry name" value="SGNH_hydro"/>
</dbReference>
<dbReference type="SUPFAM" id="SSF49785">
    <property type="entry name" value="Galactose-binding domain-like"/>
    <property type="match status" value="1"/>
</dbReference>
<protein>
    <submittedName>
        <fullName evidence="4">Rhamnogalacturonan acetylesterase</fullName>
    </submittedName>
</protein>
<evidence type="ECO:0000256" key="1">
    <source>
        <dbReference type="ARBA" id="ARBA00008668"/>
    </source>
</evidence>
<dbReference type="InterPro" id="IPR036514">
    <property type="entry name" value="SGNH_hydro_sf"/>
</dbReference>